<dbReference type="Proteomes" id="UP000799640">
    <property type="component" value="Unassembled WGS sequence"/>
</dbReference>
<dbReference type="InterPro" id="IPR036322">
    <property type="entry name" value="WD40_repeat_dom_sf"/>
</dbReference>
<evidence type="ECO:0000313" key="7">
    <source>
        <dbReference type="Proteomes" id="UP000799640"/>
    </source>
</evidence>
<dbReference type="OrthoDB" id="674604at2759"/>
<evidence type="ECO:0000256" key="3">
    <source>
        <dbReference type="PROSITE-ProRule" id="PRU00221"/>
    </source>
</evidence>
<dbReference type="PROSITE" id="PS50294">
    <property type="entry name" value="WD_REPEATS_REGION"/>
    <property type="match status" value="5"/>
</dbReference>
<dbReference type="SMART" id="SM00320">
    <property type="entry name" value="WD40"/>
    <property type="match status" value="7"/>
</dbReference>
<dbReference type="InterPro" id="IPR059122">
    <property type="entry name" value="Beta-prop_WDR5-like"/>
</dbReference>
<dbReference type="EMBL" id="ML996691">
    <property type="protein sequence ID" value="KAF2402518.1"/>
    <property type="molecule type" value="Genomic_DNA"/>
</dbReference>
<dbReference type="FunFam" id="2.130.10.10:FF:000510">
    <property type="entry name" value="WD repeat protein"/>
    <property type="match status" value="1"/>
</dbReference>
<accession>A0A6G1I2J3</accession>
<feature type="repeat" description="WD" evidence="3">
    <location>
        <begin position="139"/>
        <end position="180"/>
    </location>
</feature>
<proteinExistence type="predicted"/>
<dbReference type="PROSITE" id="PS50082">
    <property type="entry name" value="WD_REPEATS_2"/>
    <property type="match status" value="6"/>
</dbReference>
<evidence type="ECO:0000313" key="6">
    <source>
        <dbReference type="EMBL" id="KAF2402518.1"/>
    </source>
</evidence>
<feature type="compositionally biased region" description="Low complexity" evidence="4">
    <location>
        <begin position="376"/>
        <end position="391"/>
    </location>
</feature>
<dbReference type="Gene3D" id="2.130.10.10">
    <property type="entry name" value="YVTN repeat-like/Quinoprotein amine dehydrogenase"/>
    <property type="match status" value="1"/>
</dbReference>
<feature type="repeat" description="WD" evidence="3">
    <location>
        <begin position="54"/>
        <end position="95"/>
    </location>
</feature>
<feature type="compositionally biased region" description="Basic and acidic residues" evidence="4">
    <location>
        <begin position="1"/>
        <end position="22"/>
    </location>
</feature>
<evidence type="ECO:0000256" key="4">
    <source>
        <dbReference type="SAM" id="MobiDB-lite"/>
    </source>
</evidence>
<dbReference type="AlphaFoldDB" id="A0A6G1I2J3"/>
<feature type="region of interest" description="Disordered" evidence="4">
    <location>
        <begin position="355"/>
        <end position="400"/>
    </location>
</feature>
<feature type="repeat" description="WD" evidence="3">
    <location>
        <begin position="181"/>
        <end position="222"/>
    </location>
</feature>
<dbReference type="PROSITE" id="PS00678">
    <property type="entry name" value="WD_REPEATS_1"/>
    <property type="match status" value="4"/>
</dbReference>
<feature type="compositionally biased region" description="Basic and acidic residues" evidence="4">
    <location>
        <begin position="363"/>
        <end position="375"/>
    </location>
</feature>
<feature type="domain" description="WDR5-like beta-propeller" evidence="5">
    <location>
        <begin position="53"/>
        <end position="350"/>
    </location>
</feature>
<dbReference type="InterPro" id="IPR015943">
    <property type="entry name" value="WD40/YVTN_repeat-like_dom_sf"/>
</dbReference>
<dbReference type="InterPro" id="IPR019775">
    <property type="entry name" value="WD40_repeat_CS"/>
</dbReference>
<evidence type="ECO:0000259" key="5">
    <source>
        <dbReference type="Pfam" id="PF25175"/>
    </source>
</evidence>
<sequence>MSAEDSELRPESSRPNSRDVDSGRSGFNTTSPSERYYTPPPERKELHYKLTMTLMGHKKAVTMVKFSPDGKKIASCSSDATIKIWDVEAARYEHTLEGHLAGISTIAWAPDSTMIASGSDDKSIRLWNARTGRAHPYPCLGHHNYVYSIAFSPKGNMIVSGSYDEAVFLWDVRAARPMRTLPAHSDPVSGVDFVRDGTLIVSCSSDGLIRLWDTATGQCLRTLIHEDNAPVTSVRFSPNGKYVLAWALDNSIRLWNYVEGRCMKTYTGHKNEKFSLGGSFGVYGPRDNRSAFVASGDEDGAVWLWDVGSKVMLQKIEKAHEGVVFSVDTYSGPECDMIVSGGDDNAVRVWVQKETEPNTMDSDGARPAKEAEHVPDGTADGVDGDAVNGDVEMVDASGPQ</sequence>
<dbReference type="CDD" id="cd00200">
    <property type="entry name" value="WD40"/>
    <property type="match status" value="1"/>
</dbReference>
<dbReference type="PANTHER" id="PTHR19848:SF8">
    <property type="entry name" value="F-BOX AND WD REPEAT DOMAIN CONTAINING 7"/>
    <property type="match status" value="1"/>
</dbReference>
<gene>
    <name evidence="6" type="ORF">EJ06DRAFT_473953</name>
</gene>
<feature type="repeat" description="WD" evidence="3">
    <location>
        <begin position="317"/>
        <end position="350"/>
    </location>
</feature>
<dbReference type="Pfam" id="PF25175">
    <property type="entry name" value="Beta-prop_WDR5"/>
    <property type="match status" value="1"/>
</dbReference>
<feature type="repeat" description="WD" evidence="3">
    <location>
        <begin position="224"/>
        <end position="265"/>
    </location>
</feature>
<feature type="region of interest" description="Disordered" evidence="4">
    <location>
        <begin position="1"/>
        <end position="42"/>
    </location>
</feature>
<protein>
    <submittedName>
        <fullName evidence="6">WD40 repeat-like protein</fullName>
    </submittedName>
</protein>
<feature type="repeat" description="WD" evidence="3">
    <location>
        <begin position="96"/>
        <end position="137"/>
    </location>
</feature>
<dbReference type="InterPro" id="IPR020472">
    <property type="entry name" value="WD40_PAC1"/>
</dbReference>
<organism evidence="6 7">
    <name type="scientific">Trichodelitschia bisporula</name>
    <dbReference type="NCBI Taxonomy" id="703511"/>
    <lineage>
        <taxon>Eukaryota</taxon>
        <taxon>Fungi</taxon>
        <taxon>Dikarya</taxon>
        <taxon>Ascomycota</taxon>
        <taxon>Pezizomycotina</taxon>
        <taxon>Dothideomycetes</taxon>
        <taxon>Dothideomycetes incertae sedis</taxon>
        <taxon>Phaeotrichales</taxon>
        <taxon>Phaeotrichaceae</taxon>
        <taxon>Trichodelitschia</taxon>
    </lineage>
</organism>
<dbReference type="SUPFAM" id="SSF50978">
    <property type="entry name" value="WD40 repeat-like"/>
    <property type="match status" value="1"/>
</dbReference>
<dbReference type="PANTHER" id="PTHR19848">
    <property type="entry name" value="WD40 REPEAT PROTEIN"/>
    <property type="match status" value="1"/>
</dbReference>
<evidence type="ECO:0000256" key="2">
    <source>
        <dbReference type="ARBA" id="ARBA00022737"/>
    </source>
</evidence>
<keyword evidence="1 3" id="KW-0853">WD repeat</keyword>
<keyword evidence="2" id="KW-0677">Repeat</keyword>
<dbReference type="PRINTS" id="PR00320">
    <property type="entry name" value="GPROTEINBRPT"/>
</dbReference>
<name>A0A6G1I2J3_9PEZI</name>
<reference evidence="6" key="1">
    <citation type="journal article" date="2020" name="Stud. Mycol.">
        <title>101 Dothideomycetes genomes: a test case for predicting lifestyles and emergence of pathogens.</title>
        <authorList>
            <person name="Haridas S."/>
            <person name="Albert R."/>
            <person name="Binder M."/>
            <person name="Bloem J."/>
            <person name="Labutti K."/>
            <person name="Salamov A."/>
            <person name="Andreopoulos B."/>
            <person name="Baker S."/>
            <person name="Barry K."/>
            <person name="Bills G."/>
            <person name="Bluhm B."/>
            <person name="Cannon C."/>
            <person name="Castanera R."/>
            <person name="Culley D."/>
            <person name="Daum C."/>
            <person name="Ezra D."/>
            <person name="Gonzalez J."/>
            <person name="Henrissat B."/>
            <person name="Kuo A."/>
            <person name="Liang C."/>
            <person name="Lipzen A."/>
            <person name="Lutzoni F."/>
            <person name="Magnuson J."/>
            <person name="Mondo S."/>
            <person name="Nolan M."/>
            <person name="Ohm R."/>
            <person name="Pangilinan J."/>
            <person name="Park H.-J."/>
            <person name="Ramirez L."/>
            <person name="Alfaro M."/>
            <person name="Sun H."/>
            <person name="Tritt A."/>
            <person name="Yoshinaga Y."/>
            <person name="Zwiers L.-H."/>
            <person name="Turgeon B."/>
            <person name="Goodwin S."/>
            <person name="Spatafora J."/>
            <person name="Crous P."/>
            <person name="Grigoriev I."/>
        </authorList>
    </citation>
    <scope>NUCLEOTIDE SEQUENCE</scope>
    <source>
        <strain evidence="6">CBS 262.69</strain>
    </source>
</reference>
<keyword evidence="7" id="KW-1185">Reference proteome</keyword>
<evidence type="ECO:0000256" key="1">
    <source>
        <dbReference type="ARBA" id="ARBA00022574"/>
    </source>
</evidence>
<dbReference type="InterPro" id="IPR001680">
    <property type="entry name" value="WD40_rpt"/>
</dbReference>